<dbReference type="AlphaFoldDB" id="A0A4R6S875"/>
<protein>
    <submittedName>
        <fullName evidence="1">Type VII secretion system (Wss) protein ESAT-6</fullName>
    </submittedName>
</protein>
<dbReference type="Gene3D" id="1.10.287.1060">
    <property type="entry name" value="ESAT-6-like"/>
    <property type="match status" value="1"/>
</dbReference>
<organism evidence="1 2">
    <name type="scientific">Labedaea rhizosphaerae</name>
    <dbReference type="NCBI Taxonomy" id="598644"/>
    <lineage>
        <taxon>Bacteria</taxon>
        <taxon>Bacillati</taxon>
        <taxon>Actinomycetota</taxon>
        <taxon>Actinomycetes</taxon>
        <taxon>Pseudonocardiales</taxon>
        <taxon>Pseudonocardiaceae</taxon>
        <taxon>Labedaea</taxon>
    </lineage>
</organism>
<dbReference type="Proteomes" id="UP000295444">
    <property type="component" value="Unassembled WGS sequence"/>
</dbReference>
<dbReference type="RefSeq" id="WP_133852435.1">
    <property type="nucleotide sequence ID" value="NZ_SNXZ01000005.1"/>
</dbReference>
<evidence type="ECO:0000313" key="2">
    <source>
        <dbReference type="Proteomes" id="UP000295444"/>
    </source>
</evidence>
<dbReference type="OrthoDB" id="3686615at2"/>
<dbReference type="InterPro" id="IPR010310">
    <property type="entry name" value="T7SS_ESAT-6-like"/>
</dbReference>
<dbReference type="EMBL" id="SNXZ01000005">
    <property type="protein sequence ID" value="TDP95046.1"/>
    <property type="molecule type" value="Genomic_DNA"/>
</dbReference>
<evidence type="ECO:0000313" key="1">
    <source>
        <dbReference type="EMBL" id="TDP95046.1"/>
    </source>
</evidence>
<name>A0A4R6S875_LABRH</name>
<reference evidence="1 2" key="1">
    <citation type="submission" date="2019-03" db="EMBL/GenBank/DDBJ databases">
        <title>Genomic Encyclopedia of Type Strains, Phase IV (KMG-IV): sequencing the most valuable type-strain genomes for metagenomic binning, comparative biology and taxonomic classification.</title>
        <authorList>
            <person name="Goeker M."/>
        </authorList>
    </citation>
    <scope>NUCLEOTIDE SEQUENCE [LARGE SCALE GENOMIC DNA]</scope>
    <source>
        <strain evidence="1 2">DSM 45361</strain>
    </source>
</reference>
<keyword evidence="2" id="KW-1185">Reference proteome</keyword>
<dbReference type="Pfam" id="PF06013">
    <property type="entry name" value="WXG100"/>
    <property type="match status" value="1"/>
</dbReference>
<gene>
    <name evidence="1" type="ORF">EV186_105278</name>
</gene>
<dbReference type="InterPro" id="IPR036689">
    <property type="entry name" value="ESAT-6-like_sf"/>
</dbReference>
<proteinExistence type="predicted"/>
<dbReference type="SUPFAM" id="SSF140453">
    <property type="entry name" value="EsxAB dimer-like"/>
    <property type="match status" value="1"/>
</dbReference>
<sequence length="118" mass="12751">MAPQGFLVDQGVMSKAAKDFDETSTRIQDMMAKLNAEVDGLVGATQNFNGAARLSFDQNKMLLNDRIQKARIELTVIAQKFNEVMTQHAEFSRQQGVRFTNTTQAVSGGGGVVAGLNG</sequence>
<comment type="caution">
    <text evidence="1">The sequence shown here is derived from an EMBL/GenBank/DDBJ whole genome shotgun (WGS) entry which is preliminary data.</text>
</comment>
<accession>A0A4R6S875</accession>